<dbReference type="InterPro" id="IPR025568">
    <property type="entry name" value="DUF4334"/>
</dbReference>
<protein>
    <submittedName>
        <fullName evidence="3">DUF4334 domain-containing protein</fullName>
    </submittedName>
</protein>
<feature type="domain" description="GXWXG" evidence="1">
    <location>
        <begin position="8"/>
        <end position="64"/>
    </location>
</feature>
<evidence type="ECO:0000313" key="4">
    <source>
        <dbReference type="Proteomes" id="UP001606134"/>
    </source>
</evidence>
<sequence>MDTAAAFQLFDALEPVTIDFMLGTWRGEGFATGHAMDGALEAYGWWGKRFDSAEDVHPLLFARRGGALLALNPIWMAPALPWLDRWPLPKSTAIGRVLQWLLPLLSTKHSGARLRQIEHRGRVTAAMVYDRLPINDIFRRIDDDTVLGLMDQKGSAKTFFFVLRRQIPTAASSAAISSST</sequence>
<accession>A0ABW7HF77</accession>
<evidence type="ECO:0000313" key="3">
    <source>
        <dbReference type="EMBL" id="MFG6488570.1"/>
    </source>
</evidence>
<proteinExistence type="predicted"/>
<dbReference type="InterPro" id="IPR025951">
    <property type="entry name" value="GXWXG_dom"/>
</dbReference>
<dbReference type="EMBL" id="JBIGIC010000009">
    <property type="protein sequence ID" value="MFG6488570.1"/>
    <property type="molecule type" value="Genomic_DNA"/>
</dbReference>
<evidence type="ECO:0000259" key="1">
    <source>
        <dbReference type="Pfam" id="PF14231"/>
    </source>
</evidence>
<evidence type="ECO:0000259" key="2">
    <source>
        <dbReference type="Pfam" id="PF14232"/>
    </source>
</evidence>
<dbReference type="Gene3D" id="2.40.128.580">
    <property type="entry name" value="GXWXG domain"/>
    <property type="match status" value="1"/>
</dbReference>
<comment type="caution">
    <text evidence="3">The sequence shown here is derived from an EMBL/GenBank/DDBJ whole genome shotgun (WGS) entry which is preliminary data.</text>
</comment>
<dbReference type="Pfam" id="PF14231">
    <property type="entry name" value="GXWXG"/>
    <property type="match status" value="1"/>
</dbReference>
<dbReference type="RefSeq" id="WP_394413731.1">
    <property type="nucleotide sequence ID" value="NZ_JBIGIC010000009.1"/>
</dbReference>
<name>A0ABW7HF77_9BURK</name>
<dbReference type="Proteomes" id="UP001606134">
    <property type="component" value="Unassembled WGS sequence"/>
</dbReference>
<keyword evidence="4" id="KW-1185">Reference proteome</keyword>
<feature type="domain" description="DUF4334" evidence="2">
    <location>
        <begin position="111"/>
        <end position="165"/>
    </location>
</feature>
<gene>
    <name evidence="3" type="ORF">ACG04R_17920</name>
</gene>
<dbReference type="Pfam" id="PF14232">
    <property type="entry name" value="DUF4334"/>
    <property type="match status" value="1"/>
</dbReference>
<reference evidence="3 4" key="1">
    <citation type="submission" date="2024-08" db="EMBL/GenBank/DDBJ databases">
        <authorList>
            <person name="Lu H."/>
        </authorList>
    </citation>
    <scope>NUCLEOTIDE SEQUENCE [LARGE SCALE GENOMIC DNA]</scope>
    <source>
        <strain evidence="3 4">BYS78W</strain>
    </source>
</reference>
<organism evidence="3 4">
    <name type="scientific">Pelomonas candidula</name>
    <dbReference type="NCBI Taxonomy" id="3299025"/>
    <lineage>
        <taxon>Bacteria</taxon>
        <taxon>Pseudomonadati</taxon>
        <taxon>Pseudomonadota</taxon>
        <taxon>Betaproteobacteria</taxon>
        <taxon>Burkholderiales</taxon>
        <taxon>Sphaerotilaceae</taxon>
        <taxon>Roseateles</taxon>
    </lineage>
</organism>